<dbReference type="AlphaFoldDB" id="A0A0A9DXJ7"/>
<evidence type="ECO:0000256" key="1">
    <source>
        <dbReference type="SAM" id="SignalP"/>
    </source>
</evidence>
<organism evidence="2">
    <name type="scientific">Arundo donax</name>
    <name type="common">Giant reed</name>
    <name type="synonym">Donax arundinaceus</name>
    <dbReference type="NCBI Taxonomy" id="35708"/>
    <lineage>
        <taxon>Eukaryota</taxon>
        <taxon>Viridiplantae</taxon>
        <taxon>Streptophyta</taxon>
        <taxon>Embryophyta</taxon>
        <taxon>Tracheophyta</taxon>
        <taxon>Spermatophyta</taxon>
        <taxon>Magnoliopsida</taxon>
        <taxon>Liliopsida</taxon>
        <taxon>Poales</taxon>
        <taxon>Poaceae</taxon>
        <taxon>PACMAD clade</taxon>
        <taxon>Arundinoideae</taxon>
        <taxon>Arundineae</taxon>
        <taxon>Arundo</taxon>
    </lineage>
</organism>
<dbReference type="EMBL" id="GBRH01209418">
    <property type="protein sequence ID" value="JAD88477.1"/>
    <property type="molecule type" value="Transcribed_RNA"/>
</dbReference>
<protein>
    <submittedName>
        <fullName evidence="2">Uncharacterized protein</fullName>
    </submittedName>
</protein>
<reference evidence="2" key="2">
    <citation type="journal article" date="2015" name="Data Brief">
        <title>Shoot transcriptome of the giant reed, Arundo donax.</title>
        <authorList>
            <person name="Barrero R.A."/>
            <person name="Guerrero F.D."/>
            <person name="Moolhuijzen P."/>
            <person name="Goolsby J.A."/>
            <person name="Tidwell J."/>
            <person name="Bellgard S.E."/>
            <person name="Bellgard M.I."/>
        </authorList>
    </citation>
    <scope>NUCLEOTIDE SEQUENCE</scope>
    <source>
        <tissue evidence="2">Shoot tissue taken approximately 20 cm above the soil surface</tissue>
    </source>
</reference>
<sequence>MVLTICILIICTYEVLSFMANQIPACSKLSKDARQFYLLSYNENILIIYTTTKVLFPSCSQILQAK</sequence>
<evidence type="ECO:0000313" key="2">
    <source>
        <dbReference type="EMBL" id="JAD88477.1"/>
    </source>
</evidence>
<proteinExistence type="predicted"/>
<feature type="chain" id="PRO_5002064060" evidence="1">
    <location>
        <begin position="18"/>
        <end position="66"/>
    </location>
</feature>
<feature type="signal peptide" evidence="1">
    <location>
        <begin position="1"/>
        <end position="17"/>
    </location>
</feature>
<accession>A0A0A9DXJ7</accession>
<reference evidence="2" key="1">
    <citation type="submission" date="2014-09" db="EMBL/GenBank/DDBJ databases">
        <authorList>
            <person name="Magalhaes I.L.F."/>
            <person name="Oliveira U."/>
            <person name="Santos F.R."/>
            <person name="Vidigal T.H.D.A."/>
            <person name="Brescovit A.D."/>
            <person name="Santos A.J."/>
        </authorList>
    </citation>
    <scope>NUCLEOTIDE SEQUENCE</scope>
    <source>
        <tissue evidence="2">Shoot tissue taken approximately 20 cm above the soil surface</tissue>
    </source>
</reference>
<name>A0A0A9DXJ7_ARUDO</name>
<keyword evidence="1" id="KW-0732">Signal</keyword>